<gene>
    <name evidence="1" type="ORF">TcWFU_001339</name>
</gene>
<evidence type="ECO:0000313" key="2">
    <source>
        <dbReference type="Proteomes" id="UP001651158"/>
    </source>
</evidence>
<comment type="caution">
    <text evidence="1">The sequence shown here is derived from an EMBL/GenBank/DDBJ whole genome shotgun (WGS) entry which is preliminary data.</text>
</comment>
<accession>A0ABR4Q1D3</accession>
<evidence type="ECO:0000313" key="1">
    <source>
        <dbReference type="EMBL" id="KAL5103471.1"/>
    </source>
</evidence>
<organism evidence="1 2">
    <name type="scientific">Taenia crassiceps</name>
    <dbReference type="NCBI Taxonomy" id="6207"/>
    <lineage>
        <taxon>Eukaryota</taxon>
        <taxon>Metazoa</taxon>
        <taxon>Spiralia</taxon>
        <taxon>Lophotrochozoa</taxon>
        <taxon>Platyhelminthes</taxon>
        <taxon>Cestoda</taxon>
        <taxon>Eucestoda</taxon>
        <taxon>Cyclophyllidea</taxon>
        <taxon>Taeniidae</taxon>
        <taxon>Taenia</taxon>
    </lineage>
</organism>
<reference evidence="1 2" key="1">
    <citation type="journal article" date="2022" name="Front. Cell. Infect. Microbiol.">
        <title>The Genomes of Two Strains of Taenia crassiceps the Animal Model for the Study of Human Cysticercosis.</title>
        <authorList>
            <person name="Bobes R.J."/>
            <person name="Estrada K."/>
            <person name="Rios-Valencia D.G."/>
            <person name="Calderon-Gallegos A."/>
            <person name="de la Torre P."/>
            <person name="Carrero J.C."/>
            <person name="Sanchez-Flores A."/>
            <person name="Laclette J.P."/>
        </authorList>
    </citation>
    <scope>NUCLEOTIDE SEQUENCE [LARGE SCALE GENOMIC DNA]</scope>
    <source>
        <strain evidence="1">WFUcys</strain>
    </source>
</reference>
<evidence type="ECO:0008006" key="3">
    <source>
        <dbReference type="Google" id="ProtNLM"/>
    </source>
</evidence>
<keyword evidence="2" id="KW-1185">Reference proteome</keyword>
<dbReference type="InterPro" id="IPR035979">
    <property type="entry name" value="RBD_domain_sf"/>
</dbReference>
<dbReference type="SUPFAM" id="SSF54928">
    <property type="entry name" value="RNA-binding domain, RBD"/>
    <property type="match status" value="1"/>
</dbReference>
<proteinExistence type="predicted"/>
<protein>
    <recommendedName>
        <fullName evidence="3">Tudor domain-containing protein</fullName>
    </recommendedName>
</protein>
<sequence length="266" mass="30579">MSSILMDTEDIQFHIPHCKTAKQLACERSAKISNINGRREYHDRFVGGDVASALSFEQRIWHRVVYCAALGYRRMEEFWFHDLPKEVTSHRGGFCEVEIFHIEVEQEKLVGKVGCLLCDSHGALSRLCDLDLSTTQQTLKKHFSRYGNLSSVDIILERPHQLSRKVSSCSLHFRKLRENQRLLTIPKLANQWLLAPSRLFGVKMILNVFPRFGAIVDVGVNKEFGEALIEFSTAQTIDNLRKRKFNHIIDKYYLITPGNDGTCRVV</sequence>
<dbReference type="Proteomes" id="UP001651158">
    <property type="component" value="Unassembled WGS sequence"/>
</dbReference>
<dbReference type="EMBL" id="JAKROA010000017">
    <property type="protein sequence ID" value="KAL5103471.1"/>
    <property type="molecule type" value="Genomic_DNA"/>
</dbReference>
<name>A0ABR4Q1D3_9CEST</name>